<evidence type="ECO:0000256" key="1">
    <source>
        <dbReference type="SAM" id="Coils"/>
    </source>
</evidence>
<accession>A0A2N8U8N9</accession>
<name>A0A2N8U8N9_9BASI</name>
<feature type="compositionally biased region" description="Low complexity" evidence="2">
    <location>
        <begin position="593"/>
        <end position="611"/>
    </location>
</feature>
<gene>
    <name evidence="3" type="ORF">SRS1_12292</name>
</gene>
<dbReference type="Proteomes" id="UP000239563">
    <property type="component" value="Chromosome II"/>
</dbReference>
<feature type="compositionally biased region" description="Low complexity" evidence="2">
    <location>
        <begin position="343"/>
        <end position="352"/>
    </location>
</feature>
<dbReference type="EMBL" id="LT795055">
    <property type="protein sequence ID" value="SJX61070.1"/>
    <property type="molecule type" value="Genomic_DNA"/>
</dbReference>
<sequence length="792" mass="82135">MSDHDGAASISASQTSSHARLAKDAIVTQELTPDHLESLYTDLPSDATALKAIVGTMRLELSKKTESIAQLTEEIDQVKASHSVVLQRSAEWQDELETLRLRVPQLEQELRNERQAKEAESDRVKDLRIRAEESRRAIMRLQGEQSDARAKAKVDNRRSWVPATTNPAPVRDEQEEAELKKSKRASLAFGPNALNLNLANRPGSAQSFGHRRTASGSRSVSGASKGEAEESEEPLSPTFANGLRGLRLSGTGAANGTFSSLLMPVAPNSSGGGDDNGGSSAPNSRRSSFRSDAGKSPRLAPADLAAPDAADLQSTSSARLSVPMSGLGGQRSSMLSSPALSQGAASSVGVGSPIMEDNEEEDTNPSLAAAVAKALPNLPSRESSMHFQAHDRELRAKEVEIERLTREMSAMRMSMEEAVEARKASEACLKALRDFIAHHDADADANGQMSDDADRIVQRASVGAGMLKGVKLPPLPTDDIDDDEEAAHLSPQKAVSGGGGGWGMKLPTLMRKATSSSTNTGGGVSNGPTPSDEARAGTSPDTAAAGGFFGAASSSPRNSAGAGAGAGAASAPAPPAKSIGSSFAGFSNLLSRTATGTPPTEAPSAASGAAATSSAPAQYENVGGAVGSPSAEEVGAGSAFKGFGWFKRASVLSGNGIASNGAAAQSEPVMEETVLSPPFRSLDHDQLSISRQSVISPLSETQARQLANGIASGQMSNGPSSSTSTSSIRTPSVSGSNSNTLALAARFGDEEEAKKVAETFRNAEPELSHRAQRAALKTEQVEHLTDVLPAFD</sequence>
<feature type="region of interest" description="Disordered" evidence="2">
    <location>
        <begin position="590"/>
        <end position="611"/>
    </location>
</feature>
<evidence type="ECO:0000313" key="3">
    <source>
        <dbReference type="EMBL" id="SJX61070.1"/>
    </source>
</evidence>
<feature type="region of interest" description="Disordered" evidence="2">
    <location>
        <begin position="142"/>
        <end position="174"/>
    </location>
</feature>
<feature type="coiled-coil region" evidence="1">
    <location>
        <begin position="387"/>
        <end position="421"/>
    </location>
</feature>
<feature type="region of interest" description="Disordered" evidence="2">
    <location>
        <begin position="468"/>
        <end position="577"/>
    </location>
</feature>
<feature type="region of interest" description="Disordered" evidence="2">
    <location>
        <begin position="264"/>
        <end position="364"/>
    </location>
</feature>
<organism evidence="3 4">
    <name type="scientific">Sporisorium reilianum f. sp. reilianum</name>
    <dbReference type="NCBI Taxonomy" id="72559"/>
    <lineage>
        <taxon>Eukaryota</taxon>
        <taxon>Fungi</taxon>
        <taxon>Dikarya</taxon>
        <taxon>Basidiomycota</taxon>
        <taxon>Ustilaginomycotina</taxon>
        <taxon>Ustilaginomycetes</taxon>
        <taxon>Ustilaginales</taxon>
        <taxon>Ustilaginaceae</taxon>
        <taxon>Sporisorium</taxon>
    </lineage>
</organism>
<feature type="region of interest" description="Disordered" evidence="2">
    <location>
        <begin position="711"/>
        <end position="741"/>
    </location>
</feature>
<evidence type="ECO:0000313" key="4">
    <source>
        <dbReference type="Proteomes" id="UP000239563"/>
    </source>
</evidence>
<protein>
    <submittedName>
        <fullName evidence="3">Uncharacterized protein</fullName>
    </submittedName>
</protein>
<dbReference type="AlphaFoldDB" id="A0A2N8U8N9"/>
<feature type="compositionally biased region" description="Low complexity" evidence="2">
    <location>
        <begin position="712"/>
        <end position="736"/>
    </location>
</feature>
<keyword evidence="1" id="KW-0175">Coiled coil</keyword>
<feature type="region of interest" description="Disordered" evidence="2">
    <location>
        <begin position="197"/>
        <end position="243"/>
    </location>
</feature>
<feature type="compositionally biased region" description="Low complexity" evidence="2">
    <location>
        <begin position="299"/>
        <end position="312"/>
    </location>
</feature>
<feature type="compositionally biased region" description="Polar residues" evidence="2">
    <location>
        <begin position="330"/>
        <end position="340"/>
    </location>
</feature>
<reference evidence="3 4" key="1">
    <citation type="submission" date="2017-02" db="EMBL/GenBank/DDBJ databases">
        <authorList>
            <person name="Peterson S.W."/>
        </authorList>
    </citation>
    <scope>NUCLEOTIDE SEQUENCE [LARGE SCALE GENOMIC DNA]</scope>
    <source>
        <strain evidence="3 4">SRS1_H2-8</strain>
    </source>
</reference>
<feature type="compositionally biased region" description="Basic and acidic residues" evidence="2">
    <location>
        <begin position="146"/>
        <end position="158"/>
    </location>
</feature>
<proteinExistence type="predicted"/>
<feature type="compositionally biased region" description="Low complexity" evidence="2">
    <location>
        <begin position="543"/>
        <end position="577"/>
    </location>
</feature>
<feature type="region of interest" description="Disordered" evidence="2">
    <location>
        <begin position="1"/>
        <end position="21"/>
    </location>
</feature>
<evidence type="ECO:0000256" key="2">
    <source>
        <dbReference type="SAM" id="MobiDB-lite"/>
    </source>
</evidence>